<organism evidence="2 3">
    <name type="scientific">Rhizoclosmatium globosum</name>
    <dbReference type="NCBI Taxonomy" id="329046"/>
    <lineage>
        <taxon>Eukaryota</taxon>
        <taxon>Fungi</taxon>
        <taxon>Fungi incertae sedis</taxon>
        <taxon>Chytridiomycota</taxon>
        <taxon>Chytridiomycota incertae sedis</taxon>
        <taxon>Chytridiomycetes</taxon>
        <taxon>Chytridiales</taxon>
        <taxon>Chytriomycetaceae</taxon>
        <taxon>Rhizoclosmatium</taxon>
    </lineage>
</organism>
<dbReference type="EMBL" id="MCGO01000023">
    <property type="protein sequence ID" value="ORY43965.1"/>
    <property type="molecule type" value="Genomic_DNA"/>
</dbReference>
<dbReference type="Proteomes" id="UP000193642">
    <property type="component" value="Unassembled WGS sequence"/>
</dbReference>
<dbReference type="GO" id="GO:0046872">
    <property type="term" value="F:metal ion binding"/>
    <property type="evidence" value="ECO:0007669"/>
    <property type="project" value="UniProtKB-KW"/>
</dbReference>
<feature type="non-terminal residue" evidence="2">
    <location>
        <position position="1"/>
    </location>
</feature>
<name>A0A1Y2CCC2_9FUNG</name>
<accession>A0A1Y2CCC2</accession>
<dbReference type="OrthoDB" id="2144912at2759"/>
<proteinExistence type="predicted"/>
<feature type="non-terminal residue" evidence="2">
    <location>
        <position position="304"/>
    </location>
</feature>
<dbReference type="InterPro" id="IPR034660">
    <property type="entry name" value="DinB/YfiT-like"/>
</dbReference>
<gene>
    <name evidence="2" type="ORF">BCR33DRAFT_717090</name>
</gene>
<dbReference type="PANTHER" id="PTHR37302">
    <property type="entry name" value="SLR1116 PROTEIN"/>
    <property type="match status" value="1"/>
</dbReference>
<reference evidence="2 3" key="1">
    <citation type="submission" date="2016-07" db="EMBL/GenBank/DDBJ databases">
        <title>Pervasive Adenine N6-methylation of Active Genes in Fungi.</title>
        <authorList>
            <consortium name="DOE Joint Genome Institute"/>
            <person name="Mondo S.J."/>
            <person name="Dannebaum R.O."/>
            <person name="Kuo R.C."/>
            <person name="Labutti K."/>
            <person name="Haridas S."/>
            <person name="Kuo A."/>
            <person name="Salamov A."/>
            <person name="Ahrendt S.R."/>
            <person name="Lipzen A."/>
            <person name="Sullivan W."/>
            <person name="Andreopoulos W.B."/>
            <person name="Clum A."/>
            <person name="Lindquist E."/>
            <person name="Daum C."/>
            <person name="Ramamoorthy G.K."/>
            <person name="Gryganskyi A."/>
            <person name="Culley D."/>
            <person name="Magnuson J.K."/>
            <person name="James T.Y."/>
            <person name="O'Malley M.A."/>
            <person name="Stajich J.E."/>
            <person name="Spatafora J.W."/>
            <person name="Visel A."/>
            <person name="Grigoriev I.V."/>
        </authorList>
    </citation>
    <scope>NUCLEOTIDE SEQUENCE [LARGE SCALE GENOMIC DNA]</scope>
    <source>
        <strain evidence="2 3">JEL800</strain>
    </source>
</reference>
<dbReference type="AlphaFoldDB" id="A0A1Y2CCC2"/>
<keyword evidence="1" id="KW-0479">Metal-binding</keyword>
<evidence type="ECO:0000256" key="1">
    <source>
        <dbReference type="ARBA" id="ARBA00022723"/>
    </source>
</evidence>
<keyword evidence="3" id="KW-1185">Reference proteome</keyword>
<protein>
    <submittedName>
        <fullName evidence="2">Uncharacterized protein</fullName>
    </submittedName>
</protein>
<evidence type="ECO:0000313" key="3">
    <source>
        <dbReference type="Proteomes" id="UP000193642"/>
    </source>
</evidence>
<evidence type="ECO:0000313" key="2">
    <source>
        <dbReference type="EMBL" id="ORY43965.1"/>
    </source>
</evidence>
<dbReference type="PANTHER" id="PTHR37302:SF3">
    <property type="entry name" value="DAMAGE-INDUCIBLE PROTEIN DINB"/>
    <property type="match status" value="1"/>
</dbReference>
<dbReference type="InterPro" id="IPR007837">
    <property type="entry name" value="DinB"/>
</dbReference>
<dbReference type="Pfam" id="PF05163">
    <property type="entry name" value="DinB"/>
    <property type="match status" value="1"/>
</dbReference>
<comment type="caution">
    <text evidence="2">The sequence shown here is derived from an EMBL/GenBank/DDBJ whole genome shotgun (WGS) entry which is preliminary data.</text>
</comment>
<dbReference type="SUPFAM" id="SSF109854">
    <property type="entry name" value="DinB/YfiT-like putative metalloenzymes"/>
    <property type="match status" value="1"/>
</dbReference>
<dbReference type="Gene3D" id="1.20.120.450">
    <property type="entry name" value="dinb family like domain"/>
    <property type="match status" value="1"/>
</dbReference>
<sequence length="304" mass="34460">QTIHQVLAQYNHWANDKLFGHLTSDLVKEKVTARYQELIRESLVELDGLTKAFLSFLGISSGTTNLTESTSIESVCAVILNTSDTLLAHLASTDTESCQPITSESLLSFTNKSTQIRGAVSGFLCMCGLKPLALDALYIKPYKEVTDPQQLELFRLHAKQNMEAYTDLIKSIEGLTDEAYHSNCGLCFRSVHGTLNHMVMGDTVWYDVLRGKDASRFDVYWERPDEELYSNAESTSSLWETWCPDRDELKERIRKQSALWSEYVNGLEGFDHPTEKRLGLVLFHVVNHGWYHRGQIYAALRVIG</sequence>